<reference evidence="1" key="1">
    <citation type="submission" date="2023-01" db="EMBL/GenBank/DDBJ databases">
        <title>The diversity of Class Acidimicrobiia in South China Sea sediment environments and the proposal of Iamia marina sp. nov., a novel species of the genus Iamia.</title>
        <authorList>
            <person name="He Y."/>
            <person name="Tian X."/>
        </authorList>
    </citation>
    <scope>NUCLEOTIDE SEQUENCE</scope>
    <source>
        <strain evidence="1">DSM 19957</strain>
    </source>
</reference>
<dbReference type="Proteomes" id="UP001216390">
    <property type="component" value="Chromosome"/>
</dbReference>
<dbReference type="Gene3D" id="3.30.530.20">
    <property type="match status" value="1"/>
</dbReference>
<evidence type="ECO:0000313" key="2">
    <source>
        <dbReference type="Proteomes" id="UP001216390"/>
    </source>
</evidence>
<dbReference type="EMBL" id="CP116942">
    <property type="protein sequence ID" value="WCO66031.1"/>
    <property type="molecule type" value="Genomic_DNA"/>
</dbReference>
<dbReference type="AlphaFoldDB" id="A0AAE9Y5T2"/>
<dbReference type="InterPro" id="IPR023393">
    <property type="entry name" value="START-like_dom_sf"/>
</dbReference>
<proteinExistence type="predicted"/>
<dbReference type="InterPro" id="IPR019587">
    <property type="entry name" value="Polyketide_cyclase/dehydratase"/>
</dbReference>
<accession>A0AAE9Y5T2</accession>
<dbReference type="SUPFAM" id="SSF55961">
    <property type="entry name" value="Bet v1-like"/>
    <property type="match status" value="1"/>
</dbReference>
<name>A0AAE9Y5T2_9ACTN</name>
<dbReference type="KEGG" id="ima:PO878_16140"/>
<dbReference type="RefSeq" id="WP_272735557.1">
    <property type="nucleotide sequence ID" value="NZ_CP116942.1"/>
</dbReference>
<keyword evidence="2" id="KW-1185">Reference proteome</keyword>
<dbReference type="Pfam" id="PF10604">
    <property type="entry name" value="Polyketide_cyc2"/>
    <property type="match status" value="1"/>
</dbReference>
<gene>
    <name evidence="1" type="ORF">PO878_16140</name>
</gene>
<evidence type="ECO:0000313" key="1">
    <source>
        <dbReference type="EMBL" id="WCO66031.1"/>
    </source>
</evidence>
<sequence length="146" mass="15433">MHLAHTTHIDAPVARVWALTLDVESWPDTTSTMTAIERLDDGPLAPGSTARVRQPAQRARVWTVTAVEPEHRFAWATRALGGRLTGTHTLAADDDGTANTLALDTEGRLAGVLGRLLAPVLRRSLAEENAGFKAAAEATPAPAPSA</sequence>
<protein>
    <submittedName>
        <fullName evidence="1">SRPBCC family protein</fullName>
    </submittedName>
</protein>
<organism evidence="1 2">
    <name type="scientific">Iamia majanohamensis</name>
    <dbReference type="NCBI Taxonomy" id="467976"/>
    <lineage>
        <taxon>Bacteria</taxon>
        <taxon>Bacillati</taxon>
        <taxon>Actinomycetota</taxon>
        <taxon>Acidimicrobiia</taxon>
        <taxon>Acidimicrobiales</taxon>
        <taxon>Iamiaceae</taxon>
        <taxon>Iamia</taxon>
    </lineage>
</organism>